<proteinExistence type="predicted"/>
<protein>
    <submittedName>
        <fullName evidence="1">Uncharacterized protein</fullName>
    </submittedName>
</protein>
<keyword evidence="2" id="KW-1185">Reference proteome</keyword>
<comment type="caution">
    <text evidence="1">The sequence shown here is derived from an EMBL/GenBank/DDBJ whole genome shotgun (WGS) entry which is preliminary data.</text>
</comment>
<dbReference type="Proteomes" id="UP000324629">
    <property type="component" value="Unassembled WGS sequence"/>
</dbReference>
<feature type="non-terminal residue" evidence="1">
    <location>
        <position position="81"/>
    </location>
</feature>
<gene>
    <name evidence="1" type="ORF">DEA37_0010225</name>
</gene>
<evidence type="ECO:0000313" key="2">
    <source>
        <dbReference type="Proteomes" id="UP000324629"/>
    </source>
</evidence>
<accession>A0A5J4NIX6</accession>
<dbReference type="AlphaFoldDB" id="A0A5J4NIX6"/>
<reference evidence="1 2" key="1">
    <citation type="journal article" date="2019" name="Gigascience">
        <title>Whole-genome sequence of the oriental lung fluke Paragonimus westermani.</title>
        <authorList>
            <person name="Oey H."/>
            <person name="Zakrzewski M."/>
            <person name="Narain K."/>
            <person name="Devi K.R."/>
            <person name="Agatsuma T."/>
            <person name="Nawaratna S."/>
            <person name="Gobert G.N."/>
            <person name="Jones M.K."/>
            <person name="Ragan M.A."/>
            <person name="McManus D.P."/>
            <person name="Krause L."/>
        </authorList>
    </citation>
    <scope>NUCLEOTIDE SEQUENCE [LARGE SCALE GENOMIC DNA]</scope>
    <source>
        <strain evidence="1 2">IND2009</strain>
    </source>
</reference>
<evidence type="ECO:0000313" key="1">
    <source>
        <dbReference type="EMBL" id="KAA3675298.1"/>
    </source>
</evidence>
<dbReference type="EMBL" id="QNGE01002600">
    <property type="protein sequence ID" value="KAA3675298.1"/>
    <property type="molecule type" value="Genomic_DNA"/>
</dbReference>
<organism evidence="1 2">
    <name type="scientific">Paragonimus westermani</name>
    <dbReference type="NCBI Taxonomy" id="34504"/>
    <lineage>
        <taxon>Eukaryota</taxon>
        <taxon>Metazoa</taxon>
        <taxon>Spiralia</taxon>
        <taxon>Lophotrochozoa</taxon>
        <taxon>Platyhelminthes</taxon>
        <taxon>Trematoda</taxon>
        <taxon>Digenea</taxon>
        <taxon>Plagiorchiida</taxon>
        <taxon>Troglotremata</taxon>
        <taxon>Troglotrematidae</taxon>
        <taxon>Paragonimus</taxon>
    </lineage>
</organism>
<name>A0A5J4NIX6_9TREM</name>
<sequence length="81" mass="8748">MSTDDVSCGTTICYLMTIVSLPTYVLSYPVMSTSVQNNNTASVKILATSFANSTISYSLQTELSPVLHPDHNQLLTTESSL</sequence>